<dbReference type="Pfam" id="PF07944">
    <property type="entry name" value="Beta-AFase-like_GH127_cat"/>
    <property type="match status" value="1"/>
</dbReference>
<dbReference type="Pfam" id="PF13385">
    <property type="entry name" value="Laminin_G_3"/>
    <property type="match status" value="1"/>
</dbReference>
<dbReference type="InterPro" id="IPR012878">
    <property type="entry name" value="Beta-AFase-like_GH127_cat"/>
</dbReference>
<gene>
    <name evidence="4" type="ORF">GTK07_09815</name>
</gene>
<evidence type="ECO:0000259" key="1">
    <source>
        <dbReference type="Pfam" id="PF07532"/>
    </source>
</evidence>
<evidence type="ECO:0000313" key="5">
    <source>
        <dbReference type="Proteomes" id="UP000468707"/>
    </source>
</evidence>
<evidence type="ECO:0000259" key="2">
    <source>
        <dbReference type="Pfam" id="PF07944"/>
    </source>
</evidence>
<accession>A0A6I5L0B7</accession>
<dbReference type="Pfam" id="PF20736">
    <property type="entry name" value="Glyco_hydro127M"/>
    <property type="match status" value="1"/>
</dbReference>
<feature type="domain" description="Non-reducing end beta-L-arabinofuranosidase-like GH127 catalytic" evidence="2">
    <location>
        <begin position="391"/>
        <end position="831"/>
    </location>
</feature>
<dbReference type="PANTHER" id="PTHR31151">
    <property type="entry name" value="PROLINE-TRNA LIGASE (DUF1680)"/>
    <property type="match status" value="1"/>
</dbReference>
<dbReference type="EMBL" id="JAAAMI010000004">
    <property type="protein sequence ID" value="NDV43618.1"/>
    <property type="molecule type" value="Genomic_DNA"/>
</dbReference>
<dbReference type="Pfam" id="PF07532">
    <property type="entry name" value="Big_4"/>
    <property type="match status" value="1"/>
</dbReference>
<evidence type="ECO:0000313" key="4">
    <source>
        <dbReference type="EMBL" id="NDV43618.1"/>
    </source>
</evidence>
<dbReference type="InterPro" id="IPR008928">
    <property type="entry name" value="6-hairpin_glycosidase_sf"/>
</dbReference>
<comment type="caution">
    <text evidence="4">The sequence shown here is derived from an EMBL/GenBank/DDBJ whole genome shotgun (WGS) entry which is preliminary data.</text>
</comment>
<dbReference type="Gene3D" id="2.60.120.200">
    <property type="match status" value="1"/>
</dbReference>
<dbReference type="InterPro" id="IPR049046">
    <property type="entry name" value="Beta-AFase-like_GH127_middle"/>
</dbReference>
<dbReference type="SUPFAM" id="SSF48208">
    <property type="entry name" value="Six-hairpin glycosidases"/>
    <property type="match status" value="1"/>
</dbReference>
<dbReference type="InterPro" id="IPR013320">
    <property type="entry name" value="ConA-like_dom_sf"/>
</dbReference>
<name>A0A6I5L0B7_9FLAO</name>
<dbReference type="Proteomes" id="UP000468707">
    <property type="component" value="Unassembled WGS sequence"/>
</dbReference>
<protein>
    <submittedName>
        <fullName evidence="4">Uncharacterized protein</fullName>
    </submittedName>
</protein>
<dbReference type="GO" id="GO:0005975">
    <property type="term" value="P:carbohydrate metabolic process"/>
    <property type="evidence" value="ECO:0007669"/>
    <property type="project" value="InterPro"/>
</dbReference>
<dbReference type="PANTHER" id="PTHR31151:SF0">
    <property type="entry name" value="PROLINE-TRNA LIGASE (DUF1680)"/>
    <property type="match status" value="1"/>
</dbReference>
<dbReference type="AlphaFoldDB" id="A0A6I5L0B7"/>
<feature type="domain" description="Non-reducing end beta-L-arabinofuranosidase-like GH127 middle" evidence="3">
    <location>
        <begin position="844"/>
        <end position="935"/>
    </location>
</feature>
<proteinExistence type="predicted"/>
<reference evidence="4 5" key="1">
    <citation type="submission" date="2020-01" db="EMBL/GenBank/DDBJ databases">
        <title>Muricauda sediminis sp.nov. 40Bstr401.</title>
        <authorList>
            <person name="Xue Z."/>
            <person name="Zhu S."/>
            <person name="Ren N."/>
            <person name="Chen T."/>
            <person name="Chen X."/>
            <person name="Chen J."/>
            <person name="Yang J."/>
        </authorList>
    </citation>
    <scope>NUCLEOTIDE SEQUENCE [LARGE SCALE GENOMIC DNA]</scope>
    <source>
        <strain evidence="4 5">40Bstr401</strain>
    </source>
</reference>
<evidence type="ECO:0000259" key="3">
    <source>
        <dbReference type="Pfam" id="PF20736"/>
    </source>
</evidence>
<dbReference type="SUPFAM" id="SSF49899">
    <property type="entry name" value="Concanavalin A-like lectins/glucanases"/>
    <property type="match status" value="1"/>
</dbReference>
<keyword evidence="5" id="KW-1185">Reference proteome</keyword>
<feature type="domain" description="Bacterial Ig-like" evidence="1">
    <location>
        <begin position="290"/>
        <end position="348"/>
    </location>
</feature>
<dbReference type="InterPro" id="IPR011081">
    <property type="entry name" value="Big_4"/>
</dbReference>
<dbReference type="GO" id="GO:0004553">
    <property type="term" value="F:hydrolase activity, hydrolyzing O-glycosyl compounds"/>
    <property type="evidence" value="ECO:0007669"/>
    <property type="project" value="UniProtKB-ARBA"/>
</dbReference>
<sequence>MASEMKMIKRFYFTMLGLVVGMSTMVGQSGNQILDGIGETGMIARYIFNGDAKDWSRNNLHGRIYGPNAKFEDDEKFGKVLLLPGDDKTYVSISGEAIEGEESLSITAWVNFSSEQMGQTLFDFGKDDRTHFFVSPFGTKKKEGYQAQIIQNGKQKYVALSNDIKIETNQWVHLAVVLDIPSKTMGIYINGKQVGKVEHMEMELKELFTHENQLYIGRSIASGNPFLNAKIHDFRLYRIPLSEQQIERIRYIALKGGDEVVKREKPVDNLPQFEPSNPQLYNTYLTGVPNVEVETVVGYLPRLPRYVKGTYKDGVQGPEVRVLWPSPTDNSSVQQPGTYEVIGKVAGTNFQPKAIITVKNGETGGTPHQNLEAFELEDVSLDYDALGNQTKFIENRDKFINTLAQTNPDNFLYMFRNAFGQPQPEGATPLGVWDSQETKLRGHATGHYLTAIAQAYASTGYDKNLHANFAQKMDYMVNTLYGLSQLSGHAKEAGGPYVSNPTEVPPGAGREGFDSDLSESGIRTDYWNWGEGFISAYPPDQFIMLEGGAKYGTQKNQVWAPYYTLHKILAGLMDIYEVTGNQKALDIAKGMGNWVYARLSQVPKDTLISMWNTYIAGEFGGMNEAMARLYRITNEHRYLEVAQLFDNIKVFFGDAEHSHGLAKNVDSFRGLHANQHIPQIMGALEIYRDSELPEYFRVADNFWYKAKNDYMYSIGGVAGARNPTNAECFISQPATLYENGFSAGGQNETCATYNMLKLTRNLFMFDQRTELMDYYERGLYNHILASVADDNAGNTYHVSLRPGSMKRFGNADMSGFTCCNGTALESSTKLQNSIYFESHDHKALYVNLFVPSTLQWKERNIIVEQKTTFPKEDHTQLIVKGKGKFDLNVRVPQWATKGFYVKINGKEEKVSAQPGTYLTLSRNWKNGDTVDIQMPFQFHLNSVMDQQNIASLFYGPILLAAQEPEARNDWRKVTLDAEDLGKTIQGNPQKLEFTIDGVVFKPFYETYGRHSVYLDVTLK</sequence>
<organism evidence="4 5">
    <name type="scientific">Flagellimonas sediminis</name>
    <dbReference type="NCBI Taxonomy" id="2696468"/>
    <lineage>
        <taxon>Bacteria</taxon>
        <taxon>Pseudomonadati</taxon>
        <taxon>Bacteroidota</taxon>
        <taxon>Flavobacteriia</taxon>
        <taxon>Flavobacteriales</taxon>
        <taxon>Flavobacteriaceae</taxon>
        <taxon>Flagellimonas</taxon>
    </lineage>
</organism>